<evidence type="ECO:0000313" key="2">
    <source>
        <dbReference type="Proteomes" id="UP000604825"/>
    </source>
</evidence>
<keyword evidence="2" id="KW-1185">Reference proteome</keyword>
<name>A0A811RJB3_9POAL</name>
<comment type="caution">
    <text evidence="1">The sequence shown here is derived from an EMBL/GenBank/DDBJ whole genome shotgun (WGS) entry which is preliminary data.</text>
</comment>
<dbReference type="AlphaFoldDB" id="A0A811RJB3"/>
<evidence type="ECO:0000313" key="1">
    <source>
        <dbReference type="EMBL" id="CAD6270496.1"/>
    </source>
</evidence>
<dbReference type="Proteomes" id="UP000604825">
    <property type="component" value="Unassembled WGS sequence"/>
</dbReference>
<accession>A0A811RJB3</accession>
<proteinExistence type="predicted"/>
<dbReference type="EMBL" id="CAJGYO010000015">
    <property type="protein sequence ID" value="CAD6270496.1"/>
    <property type="molecule type" value="Genomic_DNA"/>
</dbReference>
<organism evidence="1 2">
    <name type="scientific">Miscanthus lutarioriparius</name>
    <dbReference type="NCBI Taxonomy" id="422564"/>
    <lineage>
        <taxon>Eukaryota</taxon>
        <taxon>Viridiplantae</taxon>
        <taxon>Streptophyta</taxon>
        <taxon>Embryophyta</taxon>
        <taxon>Tracheophyta</taxon>
        <taxon>Spermatophyta</taxon>
        <taxon>Magnoliopsida</taxon>
        <taxon>Liliopsida</taxon>
        <taxon>Poales</taxon>
        <taxon>Poaceae</taxon>
        <taxon>PACMAD clade</taxon>
        <taxon>Panicoideae</taxon>
        <taxon>Andropogonodae</taxon>
        <taxon>Andropogoneae</taxon>
        <taxon>Saccharinae</taxon>
        <taxon>Miscanthus</taxon>
    </lineage>
</organism>
<protein>
    <submittedName>
        <fullName evidence="1">Uncharacterized protein</fullName>
    </submittedName>
</protein>
<reference evidence="1" key="1">
    <citation type="submission" date="2020-10" db="EMBL/GenBank/DDBJ databases">
        <authorList>
            <person name="Han B."/>
            <person name="Lu T."/>
            <person name="Zhao Q."/>
            <person name="Huang X."/>
            <person name="Zhao Y."/>
        </authorList>
    </citation>
    <scope>NUCLEOTIDE SEQUENCE</scope>
</reference>
<sequence length="243" mass="27409">MPTQSAVMLEPLHANLVDKGQWPPAIRDHHTSIIDTTELSSWPAFSLGRVIVKQEPPWPPPLQCEMQYGVHLRQPWPPPIHLEMKGDGVKLLRSIPWTSSSCYAIVVKPKKPLAAITVVKPKKPLAVIPYKFHHFKQWPRATSAQSIAVDSGLSLKAMSTIQFYMVPNLLATESLFSISLEHHSELHIFPDHVDSERFLLLYCGIEDDCVLKFSQFNIQDELAGGILSINILLVQKQQHFAND</sequence>
<gene>
    <name evidence="1" type="ORF">NCGR_LOCUS53788</name>
</gene>